<sequence>MSYIGVDNCHTAKERVRIRTVKGELIGGYYENFKERCAEMV</sequence>
<protein>
    <submittedName>
        <fullName evidence="1">Uncharacterized protein</fullName>
    </submittedName>
</protein>
<dbReference type="AlphaFoldDB" id="A0A2T0BPX5"/>
<organism evidence="1 2">
    <name type="scientific">Clostridium luticellarii</name>
    <dbReference type="NCBI Taxonomy" id="1691940"/>
    <lineage>
        <taxon>Bacteria</taxon>
        <taxon>Bacillati</taxon>
        <taxon>Bacillota</taxon>
        <taxon>Clostridia</taxon>
        <taxon>Eubacteriales</taxon>
        <taxon>Clostridiaceae</taxon>
        <taxon>Clostridium</taxon>
    </lineage>
</organism>
<gene>
    <name evidence="1" type="ORF">CLLU_11240</name>
</gene>
<name>A0A2T0BPX5_9CLOT</name>
<evidence type="ECO:0000313" key="1">
    <source>
        <dbReference type="EMBL" id="PRR85920.1"/>
    </source>
</evidence>
<proteinExistence type="predicted"/>
<comment type="caution">
    <text evidence="1">The sequence shown here is derived from an EMBL/GenBank/DDBJ whole genome shotgun (WGS) entry which is preliminary data.</text>
</comment>
<evidence type="ECO:0000313" key="2">
    <source>
        <dbReference type="Proteomes" id="UP000237798"/>
    </source>
</evidence>
<dbReference type="Proteomes" id="UP000237798">
    <property type="component" value="Unassembled WGS sequence"/>
</dbReference>
<accession>A0A2T0BPX5</accession>
<reference evidence="1 2" key="1">
    <citation type="submission" date="2018-03" db="EMBL/GenBank/DDBJ databases">
        <title>Genome sequence of Clostridium luticellarii DSM 29923.</title>
        <authorList>
            <person name="Poehlein A."/>
            <person name="Daniel R."/>
        </authorList>
    </citation>
    <scope>NUCLEOTIDE SEQUENCE [LARGE SCALE GENOMIC DNA]</scope>
    <source>
        <strain evidence="1 2">DSM 29923</strain>
    </source>
</reference>
<keyword evidence="2" id="KW-1185">Reference proteome</keyword>
<dbReference type="EMBL" id="PVXP01000010">
    <property type="protein sequence ID" value="PRR85920.1"/>
    <property type="molecule type" value="Genomic_DNA"/>
</dbReference>
<dbReference type="RefSeq" id="WP_268905665.1">
    <property type="nucleotide sequence ID" value="NZ_PVXP01000010.1"/>
</dbReference>